<comment type="caution">
    <text evidence="1">The sequence shown here is derived from an EMBL/GenBank/DDBJ whole genome shotgun (WGS) entry which is preliminary data.</text>
</comment>
<reference evidence="2" key="1">
    <citation type="journal article" date="2015" name="Genome">
        <title>Whole Genome Sequence of the Non-Microcystin-Producing Microcystis aeruginosa Strain NIES-44.</title>
        <authorList>
            <person name="Okano K."/>
            <person name="Miyata N."/>
            <person name="Ozaki Y."/>
        </authorList>
    </citation>
    <scope>NUCLEOTIDE SEQUENCE [LARGE SCALE GENOMIC DNA]</scope>
    <source>
        <strain evidence="2">NIES-44</strain>
    </source>
</reference>
<gene>
    <name evidence="1" type="ORF">N44_04403</name>
</gene>
<dbReference type="AlphaFoldDB" id="A0A0A1W1C7"/>
<protein>
    <submittedName>
        <fullName evidence="1">Uncharacterized protein</fullName>
    </submittedName>
</protein>
<dbReference type="Proteomes" id="UP000030321">
    <property type="component" value="Unassembled WGS sequence"/>
</dbReference>
<name>A0A0A1W1C7_MICAE</name>
<accession>A0A0A1W1C7</accession>
<sequence length="70" mass="7970">MYCSITAAAFIAYEIAILCPQSYCNLESGFPERIRLILPPQRFGILGSTSPRSKTWHFYGQSPQFPHLTF</sequence>
<organism evidence="1 2">
    <name type="scientific">Microcystis aeruginosa NIES-44</name>
    <dbReference type="NCBI Taxonomy" id="449439"/>
    <lineage>
        <taxon>Bacteria</taxon>
        <taxon>Bacillati</taxon>
        <taxon>Cyanobacteriota</taxon>
        <taxon>Cyanophyceae</taxon>
        <taxon>Oscillatoriophycideae</taxon>
        <taxon>Chroococcales</taxon>
        <taxon>Microcystaceae</taxon>
        <taxon>Microcystis</taxon>
    </lineage>
</organism>
<evidence type="ECO:0000313" key="1">
    <source>
        <dbReference type="EMBL" id="GAL95548.1"/>
    </source>
</evidence>
<proteinExistence type="predicted"/>
<dbReference type="EMBL" id="BBPA01000073">
    <property type="protein sequence ID" value="GAL95548.1"/>
    <property type="molecule type" value="Genomic_DNA"/>
</dbReference>
<evidence type="ECO:0000313" key="2">
    <source>
        <dbReference type="Proteomes" id="UP000030321"/>
    </source>
</evidence>